<reference evidence="12 13" key="1">
    <citation type="submission" date="2020-02" db="EMBL/GenBank/DDBJ databases">
        <title>Whole-genome analyses of novel actinobacteria.</title>
        <authorList>
            <person name="Sahin N."/>
        </authorList>
    </citation>
    <scope>NUCLEOTIDE SEQUENCE [LARGE SCALE GENOMIC DNA]</scope>
    <source>
        <strain evidence="12 13">A7024</strain>
    </source>
</reference>
<keyword evidence="8" id="KW-0408">Iron</keyword>
<dbReference type="PROSITE" id="PS51318">
    <property type="entry name" value="TAT"/>
    <property type="match status" value="1"/>
</dbReference>
<evidence type="ECO:0000313" key="12">
    <source>
        <dbReference type="EMBL" id="NGN67108.1"/>
    </source>
</evidence>
<comment type="similarity">
    <text evidence="6">Belongs to the mannonate dehydratase family.</text>
</comment>
<dbReference type="InterPro" id="IPR006311">
    <property type="entry name" value="TAT_signal"/>
</dbReference>
<comment type="catalytic activity">
    <reaction evidence="1">
        <text>D-mannonate = 2-dehydro-3-deoxy-D-gluconate + H2O</text>
        <dbReference type="Rhea" id="RHEA:20097"/>
        <dbReference type="ChEBI" id="CHEBI:15377"/>
        <dbReference type="ChEBI" id="CHEBI:17767"/>
        <dbReference type="ChEBI" id="CHEBI:57990"/>
        <dbReference type="EC" id="4.2.1.8"/>
    </reaction>
</comment>
<dbReference type="EMBL" id="JAAKZV010000125">
    <property type="protein sequence ID" value="NGN67108.1"/>
    <property type="molecule type" value="Genomic_DNA"/>
</dbReference>
<dbReference type="InterPro" id="IPR004628">
    <property type="entry name" value="Man_deHydtase"/>
</dbReference>
<evidence type="ECO:0000256" key="9">
    <source>
        <dbReference type="ARBA" id="ARBA00023211"/>
    </source>
</evidence>
<dbReference type="GO" id="GO:0030145">
    <property type="term" value="F:manganese ion binding"/>
    <property type="evidence" value="ECO:0007669"/>
    <property type="project" value="TreeGrafter"/>
</dbReference>
<feature type="chain" id="PRO_5026314744" description="mannonate dehydratase" evidence="11">
    <location>
        <begin position="39"/>
        <end position="409"/>
    </location>
</feature>
<name>A0A6G4U6U3_9ACTN</name>
<dbReference type="SUPFAM" id="SSF51658">
    <property type="entry name" value="Xylose isomerase-like"/>
    <property type="match status" value="1"/>
</dbReference>
<evidence type="ECO:0000256" key="5">
    <source>
        <dbReference type="ARBA" id="ARBA00004892"/>
    </source>
</evidence>
<evidence type="ECO:0000313" key="13">
    <source>
        <dbReference type="Proteomes" id="UP000481583"/>
    </source>
</evidence>
<proteinExistence type="inferred from homology"/>
<comment type="pathway">
    <text evidence="5">Carbohydrate metabolism; pentose and glucuronate interconversion.</text>
</comment>
<dbReference type="UniPathway" id="UPA00246"/>
<gene>
    <name evidence="12" type="ORF">G5C51_24765</name>
</gene>
<evidence type="ECO:0000256" key="11">
    <source>
        <dbReference type="SAM" id="SignalP"/>
    </source>
</evidence>
<dbReference type="GO" id="GO:0042840">
    <property type="term" value="P:D-glucuronate catabolic process"/>
    <property type="evidence" value="ECO:0007669"/>
    <property type="project" value="TreeGrafter"/>
</dbReference>
<keyword evidence="10" id="KW-0456">Lyase</keyword>
<dbReference type="PANTHER" id="PTHR30387">
    <property type="entry name" value="MANNONATE DEHYDRATASE"/>
    <property type="match status" value="1"/>
</dbReference>
<dbReference type="PANTHER" id="PTHR30387:SF2">
    <property type="entry name" value="MANNONATE DEHYDRATASE"/>
    <property type="match status" value="1"/>
</dbReference>
<evidence type="ECO:0000256" key="7">
    <source>
        <dbReference type="ARBA" id="ARBA00012927"/>
    </source>
</evidence>
<dbReference type="Pfam" id="PF03786">
    <property type="entry name" value="UxuA"/>
    <property type="match status" value="2"/>
</dbReference>
<accession>A0A6G4U6U3</accession>
<evidence type="ECO:0000256" key="2">
    <source>
        <dbReference type="ARBA" id="ARBA00001936"/>
    </source>
</evidence>
<organism evidence="12 13">
    <name type="scientific">Streptomyces coryli</name>
    <dbReference type="NCBI Taxonomy" id="1128680"/>
    <lineage>
        <taxon>Bacteria</taxon>
        <taxon>Bacillati</taxon>
        <taxon>Actinomycetota</taxon>
        <taxon>Actinomycetes</taxon>
        <taxon>Kitasatosporales</taxon>
        <taxon>Streptomycetaceae</taxon>
        <taxon>Streptomyces</taxon>
    </lineage>
</organism>
<evidence type="ECO:0000256" key="4">
    <source>
        <dbReference type="ARBA" id="ARBA00002713"/>
    </source>
</evidence>
<evidence type="ECO:0000256" key="1">
    <source>
        <dbReference type="ARBA" id="ARBA00001794"/>
    </source>
</evidence>
<comment type="function">
    <text evidence="4">Catalyzes the dehydration of D-mannonate.</text>
</comment>
<protein>
    <recommendedName>
        <fullName evidence="7">mannonate dehydratase</fullName>
        <ecNumber evidence="7">4.2.1.8</ecNumber>
    </recommendedName>
</protein>
<evidence type="ECO:0000256" key="6">
    <source>
        <dbReference type="ARBA" id="ARBA00007389"/>
    </source>
</evidence>
<keyword evidence="13" id="KW-1185">Reference proteome</keyword>
<dbReference type="EC" id="4.2.1.8" evidence="7"/>
<dbReference type="Gene3D" id="3.20.20.150">
    <property type="entry name" value="Divalent-metal-dependent TIM barrel enzymes"/>
    <property type="match status" value="1"/>
</dbReference>
<evidence type="ECO:0000256" key="8">
    <source>
        <dbReference type="ARBA" id="ARBA00023004"/>
    </source>
</evidence>
<comment type="caution">
    <text evidence="12">The sequence shown here is derived from an EMBL/GenBank/DDBJ whole genome shotgun (WGS) entry which is preliminary data.</text>
</comment>
<dbReference type="GO" id="GO:0008927">
    <property type="term" value="F:mannonate dehydratase activity"/>
    <property type="evidence" value="ECO:0007669"/>
    <property type="project" value="UniProtKB-EC"/>
</dbReference>
<feature type="signal peptide" evidence="11">
    <location>
        <begin position="1"/>
        <end position="38"/>
    </location>
</feature>
<dbReference type="Proteomes" id="UP000481583">
    <property type="component" value="Unassembled WGS sequence"/>
</dbReference>
<dbReference type="InterPro" id="IPR036237">
    <property type="entry name" value="Xyl_isomerase-like_sf"/>
</dbReference>
<dbReference type="RefSeq" id="WP_165240409.1">
    <property type="nucleotide sequence ID" value="NZ_JAAKZV010000125.1"/>
</dbReference>
<keyword evidence="11" id="KW-0732">Signal</keyword>
<sequence>MNDGYPGASSRRTFLKAGSTVAAATAAGVGLGGGAAQAAESAATAPFPQLKWPDEVREGADTPKLCQWMSRNPDEATVRRWRQAGITGALVTDVPEVPWKAAELTADRERLEDQGMHVTAYLISAPDAVVRGEDGRDKAIEDIKTSLKAAGEAGIPVVEYNWYVHRLFEGYYEEIDEGDRPGAGYTAFDLDHEVDGVKVRDLPRPDGVPAFTREELWEHYEHFLREVMPVAEEAGVRMAVHPNDPPAAVSRGNPQIMGSVADWKRMVETVDSPANGMTVHAGVTAEVGFDSVEFLRWMCAKDRVNHIHYRNVRVDEPRVKYAEVFPDTGETDMFGFMRQLVRAGYPRGILAEHPRALDFDRENGSIEDNQYKDVGGGGHGGELYDTGYARAMMQAALIMERGRKGGGLG</sequence>
<evidence type="ECO:0000256" key="10">
    <source>
        <dbReference type="ARBA" id="ARBA00023239"/>
    </source>
</evidence>
<dbReference type="AlphaFoldDB" id="A0A6G4U6U3"/>
<dbReference type="GO" id="GO:0008198">
    <property type="term" value="F:ferrous iron binding"/>
    <property type="evidence" value="ECO:0007669"/>
    <property type="project" value="TreeGrafter"/>
</dbReference>
<comment type="cofactor">
    <cofactor evidence="2">
        <name>Mn(2+)</name>
        <dbReference type="ChEBI" id="CHEBI:29035"/>
    </cofactor>
</comment>
<keyword evidence="9" id="KW-0464">Manganese</keyword>
<comment type="cofactor">
    <cofactor evidence="3">
        <name>Fe(2+)</name>
        <dbReference type="ChEBI" id="CHEBI:29033"/>
    </cofactor>
</comment>
<evidence type="ECO:0000256" key="3">
    <source>
        <dbReference type="ARBA" id="ARBA00001954"/>
    </source>
</evidence>